<protein>
    <recommendedName>
        <fullName evidence="4">DUF3127 domain-containing protein</fullName>
    </recommendedName>
</protein>
<dbReference type="STRING" id="28136.SAMN02745202_01705"/>
<dbReference type="InterPro" id="IPR021474">
    <property type="entry name" value="DUF3127"/>
</dbReference>
<organism evidence="2 3">
    <name type="scientific">Segatella oulorum</name>
    <dbReference type="NCBI Taxonomy" id="28136"/>
    <lineage>
        <taxon>Bacteria</taxon>
        <taxon>Pseudomonadati</taxon>
        <taxon>Bacteroidota</taxon>
        <taxon>Bacteroidia</taxon>
        <taxon>Bacteroidales</taxon>
        <taxon>Prevotellaceae</taxon>
        <taxon>Segatella</taxon>
    </lineage>
</organism>
<evidence type="ECO:0000313" key="3">
    <source>
        <dbReference type="Proteomes" id="UP000190065"/>
    </source>
</evidence>
<sequence length="141" mass="15187">MELQGKVIAALDVRTGTSARGEWKAQDFVIETHENYPHKMSFTVFGEDRLQRFNIQIGQEVNVSFDIDAHEYQGRWFNSIRAFDVRQIDPATLGAGAAPAGFGAAPAPAPAATANPAAPAAQAPFEQPSAEATADNEDLPF</sequence>
<dbReference type="eggNOG" id="ENOG5032SXV">
    <property type="taxonomic scope" value="Bacteria"/>
</dbReference>
<feature type="region of interest" description="Disordered" evidence="1">
    <location>
        <begin position="96"/>
        <end position="141"/>
    </location>
</feature>
<evidence type="ECO:0000313" key="2">
    <source>
        <dbReference type="EMBL" id="SJZ99029.1"/>
    </source>
</evidence>
<reference evidence="2 3" key="1">
    <citation type="submission" date="2017-02" db="EMBL/GenBank/DDBJ databases">
        <authorList>
            <person name="Peterson S.W."/>
        </authorList>
    </citation>
    <scope>NUCLEOTIDE SEQUENCE [LARGE SCALE GENOMIC DNA]</scope>
    <source>
        <strain evidence="2 3">ATCC 43324</strain>
    </source>
</reference>
<gene>
    <name evidence="2" type="ORF">SAMN02745202_01705</name>
</gene>
<name>A0A1T4Q5N2_9BACT</name>
<dbReference type="EMBL" id="FUXK01000019">
    <property type="protein sequence ID" value="SJZ99029.1"/>
    <property type="molecule type" value="Genomic_DNA"/>
</dbReference>
<dbReference type="AlphaFoldDB" id="A0A1T4Q5N2"/>
<evidence type="ECO:0008006" key="4">
    <source>
        <dbReference type="Google" id="ProtNLM"/>
    </source>
</evidence>
<dbReference type="Proteomes" id="UP000190065">
    <property type="component" value="Unassembled WGS sequence"/>
</dbReference>
<feature type="compositionally biased region" description="Low complexity" evidence="1">
    <location>
        <begin position="96"/>
        <end position="132"/>
    </location>
</feature>
<proteinExistence type="predicted"/>
<dbReference type="Pfam" id="PF11325">
    <property type="entry name" value="DUF3127"/>
    <property type="match status" value="1"/>
</dbReference>
<dbReference type="RefSeq" id="WP_004379617.1">
    <property type="nucleotide sequence ID" value="NZ_CAJPPD010000033.1"/>
</dbReference>
<evidence type="ECO:0000256" key="1">
    <source>
        <dbReference type="SAM" id="MobiDB-lite"/>
    </source>
</evidence>
<dbReference type="GeneID" id="95425349"/>
<accession>A0A1T4Q5N2</accession>